<sequence length="331" mass="38295">MKYIYQLFFLLLLFPFAATAQKDSSSKRVKPPAVKTSKDTVLNKQVTVPTASVSLQDSIRRDSARKVADSISRIAAPPRIITWENDTLYNKVFEVPFLPVKAEHVFRIDSVRQPQSKDELFYVFVGIFLFLGFIRFIFPKYFQNIFRLFFQTSFRQKQTREQLLQDTLPSLLMNIFFVLVGGLLITLLSLEHHWVKADFWQTLLYCSGLLAGVYIVKYLFLKFAGWVFNVRDAAETYAFIVFLINKILGVVVLPLLLFYAFSDGEVAKTLITIILCIIVLMIAYRYIASLSIIRNNLKVSALQFFIYLCAVEMVPMMIIYKVLFNLIMKNN</sequence>
<keyword evidence="4" id="KW-1185">Reference proteome</keyword>
<feature type="chain" id="PRO_5045217971" evidence="2">
    <location>
        <begin position="21"/>
        <end position="331"/>
    </location>
</feature>
<organism evidence="3 4">
    <name type="scientific">Danxiaibacter flavus</name>
    <dbReference type="NCBI Taxonomy" id="3049108"/>
    <lineage>
        <taxon>Bacteria</taxon>
        <taxon>Pseudomonadati</taxon>
        <taxon>Bacteroidota</taxon>
        <taxon>Chitinophagia</taxon>
        <taxon>Chitinophagales</taxon>
        <taxon>Chitinophagaceae</taxon>
        <taxon>Danxiaibacter</taxon>
    </lineage>
</organism>
<dbReference type="Pfam" id="PF14093">
    <property type="entry name" value="DUF4271"/>
    <property type="match status" value="1"/>
</dbReference>
<keyword evidence="1" id="KW-0472">Membrane</keyword>
<evidence type="ECO:0000313" key="3">
    <source>
        <dbReference type="EMBL" id="MEX6690446.1"/>
    </source>
</evidence>
<gene>
    <name evidence="3" type="ORF">QTN47_23240</name>
</gene>
<protein>
    <submittedName>
        <fullName evidence="3">DUF4271 domain-containing protein</fullName>
    </submittedName>
</protein>
<reference evidence="3 4" key="1">
    <citation type="submission" date="2023-07" db="EMBL/GenBank/DDBJ databases">
        <authorList>
            <person name="Lian W.-H."/>
        </authorList>
    </citation>
    <scope>NUCLEOTIDE SEQUENCE [LARGE SCALE GENOMIC DNA]</scope>
    <source>
        <strain evidence="3 4">SYSU DXS3180</strain>
    </source>
</reference>
<feature type="transmembrane region" description="Helical" evidence="1">
    <location>
        <begin position="171"/>
        <end position="190"/>
    </location>
</feature>
<proteinExistence type="predicted"/>
<name>A0ABV3ZKM7_9BACT</name>
<evidence type="ECO:0000313" key="4">
    <source>
        <dbReference type="Proteomes" id="UP001560573"/>
    </source>
</evidence>
<comment type="caution">
    <text evidence="3">The sequence shown here is derived from an EMBL/GenBank/DDBJ whole genome shotgun (WGS) entry which is preliminary data.</text>
</comment>
<accession>A0ABV3ZKM7</accession>
<feature type="signal peptide" evidence="2">
    <location>
        <begin position="1"/>
        <end position="20"/>
    </location>
</feature>
<evidence type="ECO:0000256" key="2">
    <source>
        <dbReference type="SAM" id="SignalP"/>
    </source>
</evidence>
<keyword evidence="2" id="KW-0732">Signal</keyword>
<evidence type="ECO:0000256" key="1">
    <source>
        <dbReference type="SAM" id="Phobius"/>
    </source>
</evidence>
<feature type="transmembrane region" description="Helical" evidence="1">
    <location>
        <begin position="120"/>
        <end position="138"/>
    </location>
</feature>
<keyword evidence="1" id="KW-0812">Transmembrane</keyword>
<feature type="transmembrane region" description="Helical" evidence="1">
    <location>
        <begin position="236"/>
        <end position="261"/>
    </location>
</feature>
<dbReference type="InterPro" id="IPR025367">
    <property type="entry name" value="DUF4271"/>
</dbReference>
<dbReference type="Proteomes" id="UP001560573">
    <property type="component" value="Unassembled WGS sequence"/>
</dbReference>
<feature type="transmembrane region" description="Helical" evidence="1">
    <location>
        <begin position="299"/>
        <end position="323"/>
    </location>
</feature>
<keyword evidence="1" id="KW-1133">Transmembrane helix</keyword>
<dbReference type="RefSeq" id="WP_369331858.1">
    <property type="nucleotide sequence ID" value="NZ_JAULBC010000008.1"/>
</dbReference>
<feature type="transmembrane region" description="Helical" evidence="1">
    <location>
        <begin position="202"/>
        <end position="224"/>
    </location>
</feature>
<feature type="transmembrane region" description="Helical" evidence="1">
    <location>
        <begin position="267"/>
        <end position="287"/>
    </location>
</feature>
<dbReference type="EMBL" id="JAULBC010000008">
    <property type="protein sequence ID" value="MEX6690446.1"/>
    <property type="molecule type" value="Genomic_DNA"/>
</dbReference>